<evidence type="ECO:0000313" key="2">
    <source>
        <dbReference type="Proteomes" id="UP000828048"/>
    </source>
</evidence>
<reference evidence="1 2" key="1">
    <citation type="journal article" date="2021" name="Hortic Res">
        <title>High-quality reference genome and annotation aids understanding of berry development for evergreen blueberry (Vaccinium darrowii).</title>
        <authorList>
            <person name="Yu J."/>
            <person name="Hulse-Kemp A.M."/>
            <person name="Babiker E."/>
            <person name="Staton M."/>
        </authorList>
    </citation>
    <scope>NUCLEOTIDE SEQUENCE [LARGE SCALE GENOMIC DNA]</scope>
    <source>
        <strain evidence="2">cv. NJ 8807/NJ 8810</strain>
        <tissue evidence="1">Young leaf</tissue>
    </source>
</reference>
<protein>
    <submittedName>
        <fullName evidence="1">Uncharacterized protein</fullName>
    </submittedName>
</protein>
<keyword evidence="2" id="KW-1185">Reference proteome</keyword>
<gene>
    <name evidence="1" type="ORF">Vadar_024314</name>
</gene>
<comment type="caution">
    <text evidence="1">The sequence shown here is derived from an EMBL/GenBank/DDBJ whole genome shotgun (WGS) entry which is preliminary data.</text>
</comment>
<name>A0ACB7X3L5_9ERIC</name>
<proteinExistence type="predicted"/>
<dbReference type="Proteomes" id="UP000828048">
    <property type="component" value="Chromosome 2"/>
</dbReference>
<organism evidence="1 2">
    <name type="scientific">Vaccinium darrowii</name>
    <dbReference type="NCBI Taxonomy" id="229202"/>
    <lineage>
        <taxon>Eukaryota</taxon>
        <taxon>Viridiplantae</taxon>
        <taxon>Streptophyta</taxon>
        <taxon>Embryophyta</taxon>
        <taxon>Tracheophyta</taxon>
        <taxon>Spermatophyta</taxon>
        <taxon>Magnoliopsida</taxon>
        <taxon>eudicotyledons</taxon>
        <taxon>Gunneridae</taxon>
        <taxon>Pentapetalae</taxon>
        <taxon>asterids</taxon>
        <taxon>Ericales</taxon>
        <taxon>Ericaceae</taxon>
        <taxon>Vaccinioideae</taxon>
        <taxon>Vaccinieae</taxon>
        <taxon>Vaccinium</taxon>
    </lineage>
</organism>
<sequence length="492" mass="55034">MKHQSLSFLTPSLPLTIFIVFITTPSAFSVDPFYESCVPQNCGNQTIRYPFWIKDKQQPYCGYPGFELNCQNNSYPILQTPQNNYTIQEIQYKNQSIRLSNAAVWNLNRGCWPPISNVSLEVEKFSVVSNGSELFLLSNCSSSILGEKLLEYKINGCEEESGNGDRGLAMFGDDGNLGYGLESCQTEVLVPVALEKGDVIEDYLGVLRRGFWVEWTAPNCNKCKESGGRCGIDFGTYQFSCFCTDRPHGVQCRAPAPVISTVGILIILFCIVVKKCTRSDSIFFLKTKTENHRNIEAFLKNCVTLYPKRYTYSYIKKITKLFRIKLGQGGFGSVFKGELENGCLVAVKVLKGLKDNGEEFINEVATISSTSHVHIVTLLGYCFEGSHRALIYEYMCNGSLDKFIHDGGSLPYCQLGWDAMYNIAVGIARGLEYLHRGCKTRILHFDIKPHNILLSEDFCPKISDFGLAKLCPQKESIISLLDARGTPGYIAP</sequence>
<dbReference type="EMBL" id="CM037152">
    <property type="protein sequence ID" value="KAH7835241.1"/>
    <property type="molecule type" value="Genomic_DNA"/>
</dbReference>
<accession>A0ACB7X3L5</accession>
<evidence type="ECO:0000313" key="1">
    <source>
        <dbReference type="EMBL" id="KAH7835241.1"/>
    </source>
</evidence>